<reference evidence="1 2" key="1">
    <citation type="submission" date="2021-01" db="EMBL/GenBank/DDBJ databases">
        <title>Whole genome shotgun sequence of Verrucosispora qiuiae NBRC 106684.</title>
        <authorList>
            <person name="Komaki H."/>
            <person name="Tamura T."/>
        </authorList>
    </citation>
    <scope>NUCLEOTIDE SEQUENCE [LARGE SCALE GENOMIC DNA]</scope>
    <source>
        <strain evidence="1 2">NBRC 106684</strain>
    </source>
</reference>
<dbReference type="Proteomes" id="UP000653076">
    <property type="component" value="Unassembled WGS sequence"/>
</dbReference>
<comment type="caution">
    <text evidence="1">The sequence shown here is derived from an EMBL/GenBank/DDBJ whole genome shotgun (WGS) entry which is preliminary data.</text>
</comment>
<name>A0ABQ4JGL5_9ACTN</name>
<protein>
    <submittedName>
        <fullName evidence="1">Uncharacterized protein</fullName>
    </submittedName>
</protein>
<proteinExistence type="predicted"/>
<dbReference type="RefSeq" id="WP_204037162.1">
    <property type="nucleotide sequence ID" value="NZ_BOPC01000081.1"/>
</dbReference>
<accession>A0ABQ4JGL5</accession>
<evidence type="ECO:0000313" key="2">
    <source>
        <dbReference type="Proteomes" id="UP000653076"/>
    </source>
</evidence>
<keyword evidence="2" id="KW-1185">Reference proteome</keyword>
<dbReference type="EMBL" id="BOPC01000081">
    <property type="protein sequence ID" value="GIJ29703.1"/>
    <property type="molecule type" value="Genomic_DNA"/>
</dbReference>
<organism evidence="1 2">
    <name type="scientific">Micromonospora qiuiae</name>
    <dbReference type="NCBI Taxonomy" id="502268"/>
    <lineage>
        <taxon>Bacteria</taxon>
        <taxon>Bacillati</taxon>
        <taxon>Actinomycetota</taxon>
        <taxon>Actinomycetes</taxon>
        <taxon>Micromonosporales</taxon>
        <taxon>Micromonosporaceae</taxon>
        <taxon>Micromonospora</taxon>
    </lineage>
</organism>
<gene>
    <name evidence="1" type="ORF">Vqi01_48650</name>
</gene>
<evidence type="ECO:0000313" key="1">
    <source>
        <dbReference type="EMBL" id="GIJ29703.1"/>
    </source>
</evidence>
<sequence length="123" mass="13146">MLDHTALLLLGPGHRFLSGLVAAPAHSQPHRHLYVPALCLADAVAERPEVGEHVLSLPAIEIVEVGFASALTIGRLVADGLPWQHAHAVATCRPDAEWPVGRPLVTAEPKRYETYGIAMVPLG</sequence>